<name>A0A157LR26_9BORD</name>
<dbReference type="KEGG" id="btrm:SAMEA390648703987"/>
<evidence type="ECO:0000313" key="2">
    <source>
        <dbReference type="Proteomes" id="UP000076825"/>
    </source>
</evidence>
<dbReference type="Proteomes" id="UP000076825">
    <property type="component" value="Chromosome 1"/>
</dbReference>
<protein>
    <submittedName>
        <fullName evidence="1">Protein of uncharacterized function (DUF2889)</fullName>
    </submittedName>
</protein>
<accession>A0A157LR26</accession>
<dbReference type="OrthoDB" id="6862397at2"/>
<keyword evidence="2" id="KW-1185">Reference proteome</keyword>
<reference evidence="1 2" key="1">
    <citation type="submission" date="2016-04" db="EMBL/GenBank/DDBJ databases">
        <authorList>
            <consortium name="Pathogen Informatics"/>
        </authorList>
    </citation>
    <scope>NUCLEOTIDE SEQUENCE [LARGE SCALE GENOMIC DNA]</scope>
    <source>
        <strain evidence="1 2">H044680328</strain>
    </source>
</reference>
<dbReference type="RefSeq" id="WP_025512509.1">
    <property type="nucleotide sequence ID" value="NZ_CP016340.1"/>
</dbReference>
<evidence type="ECO:0000313" key="1">
    <source>
        <dbReference type="EMBL" id="SAI74059.1"/>
    </source>
</evidence>
<dbReference type="eggNOG" id="ENOG5030717">
    <property type="taxonomic scope" value="Bacteria"/>
</dbReference>
<dbReference type="InterPro" id="IPR021312">
    <property type="entry name" value="DUF2889"/>
</dbReference>
<organism evidence="1 2">
    <name type="scientific">Bordetella trematum</name>
    <dbReference type="NCBI Taxonomy" id="123899"/>
    <lineage>
        <taxon>Bacteria</taxon>
        <taxon>Pseudomonadati</taxon>
        <taxon>Pseudomonadota</taxon>
        <taxon>Betaproteobacteria</taxon>
        <taxon>Burkholderiales</taxon>
        <taxon>Alcaligenaceae</taxon>
        <taxon>Bordetella</taxon>
    </lineage>
</organism>
<dbReference type="AlphaFoldDB" id="A0A157LR26"/>
<dbReference type="EMBL" id="LT546645">
    <property type="protein sequence ID" value="SAI74059.1"/>
    <property type="molecule type" value="Genomic_DNA"/>
</dbReference>
<gene>
    <name evidence="1" type="ORF">SAMEA3906487_03987</name>
</gene>
<sequence>MPLPSSEVPRQPLHTRSIRVQSYARDDGLFDIEAELVDVKGYDFPKRNGETFKAGDPIHHMHLRITIDEEYNIKAAEAVYDAAPYGDACMAIEEAYGGLVGLNLLKGFRNRVKERFGRVDGCTHMTELSLVLPTAAVQTMAGRRRKTLSEDQRPFQLDGCHALSTNGTVVQEHYPRWYTGQAVADEAGATSGSPSFSHSS</sequence>
<dbReference type="STRING" id="123899.SAMEA3906487_03987"/>
<dbReference type="PATRIC" id="fig|123899.6.peg.3984"/>
<proteinExistence type="predicted"/>
<dbReference type="GeneID" id="56588795"/>
<dbReference type="Pfam" id="PF11136">
    <property type="entry name" value="DUF2889"/>
    <property type="match status" value="1"/>
</dbReference>